<dbReference type="ESTHER" id="9alte-k6ynu0">
    <property type="family name" value="Est9X"/>
</dbReference>
<evidence type="ECO:0000313" key="4">
    <source>
        <dbReference type="Proteomes" id="UP000006327"/>
    </source>
</evidence>
<dbReference type="InterPro" id="IPR050300">
    <property type="entry name" value="GDXG_lipolytic_enzyme"/>
</dbReference>
<evidence type="ECO:0000259" key="2">
    <source>
        <dbReference type="Pfam" id="PF20434"/>
    </source>
</evidence>
<dbReference type="AlphaFoldDB" id="K6YNU0"/>
<evidence type="ECO:0000256" key="1">
    <source>
        <dbReference type="ARBA" id="ARBA00022801"/>
    </source>
</evidence>
<organism evidence="3 4">
    <name type="scientific">Paraglaciecola arctica BSs20135</name>
    <dbReference type="NCBI Taxonomy" id="493475"/>
    <lineage>
        <taxon>Bacteria</taxon>
        <taxon>Pseudomonadati</taxon>
        <taxon>Pseudomonadota</taxon>
        <taxon>Gammaproteobacteria</taxon>
        <taxon>Alteromonadales</taxon>
        <taxon>Alteromonadaceae</taxon>
        <taxon>Paraglaciecola</taxon>
    </lineage>
</organism>
<dbReference type="Proteomes" id="UP000006327">
    <property type="component" value="Unassembled WGS sequence"/>
</dbReference>
<reference evidence="3 4" key="1">
    <citation type="journal article" date="2017" name="Antonie Van Leeuwenhoek">
        <title>Rhizobium rhizosphaerae sp. nov., a novel species isolated from rice rhizosphere.</title>
        <authorList>
            <person name="Zhao J.J."/>
            <person name="Zhang J."/>
            <person name="Zhang R.J."/>
            <person name="Zhang C.W."/>
            <person name="Yin H.Q."/>
            <person name="Zhang X.X."/>
        </authorList>
    </citation>
    <scope>NUCLEOTIDE SEQUENCE [LARGE SCALE GENOMIC DNA]</scope>
    <source>
        <strain evidence="3 4">BSs20135</strain>
    </source>
</reference>
<dbReference type="GO" id="GO:0016787">
    <property type="term" value="F:hydrolase activity"/>
    <property type="evidence" value="ECO:0007669"/>
    <property type="project" value="UniProtKB-KW"/>
</dbReference>
<dbReference type="SUPFAM" id="SSF53474">
    <property type="entry name" value="alpha/beta-Hydrolases"/>
    <property type="match status" value="1"/>
</dbReference>
<dbReference type="InterPro" id="IPR049492">
    <property type="entry name" value="BD-FAE-like_dom"/>
</dbReference>
<feature type="domain" description="BD-FAE-like" evidence="2">
    <location>
        <begin position="27"/>
        <end position="205"/>
    </location>
</feature>
<keyword evidence="4" id="KW-1185">Reference proteome</keyword>
<dbReference type="InterPro" id="IPR029058">
    <property type="entry name" value="AB_hydrolase_fold"/>
</dbReference>
<dbReference type="Gene3D" id="3.40.50.1820">
    <property type="entry name" value="alpha/beta hydrolase"/>
    <property type="match status" value="1"/>
</dbReference>
<proteinExistence type="predicted"/>
<comment type="caution">
    <text evidence="3">The sequence shown here is derived from an EMBL/GenBank/DDBJ whole genome shotgun (WGS) entry which is preliminary data.</text>
</comment>
<sequence length="238" mass="25690">MPADEKIAYGAAPLQYALLWRAKQLENTVQSPLVILIHGGCWLSTYDIQHTYALSTGLAQAGFNVWSLEYRRSGDVGGGWPGSYDDVKAGILASSRYNNGEFDLAGSVLVGHSAGGHLALLAGGVIKQLKGVIGLAAITDIEEYANGSNSCQQVTKNFMQAMPTEKPSEYHMANPSKQPLHVNTLVLQGKKDNIVPAFELDKLERKIIMLDGVGHFDWIHPGSAAFTLLTQQLNGLAK</sequence>
<gene>
    <name evidence="3" type="ORF">GARC_2862</name>
</gene>
<protein>
    <recommendedName>
        <fullName evidence="2">BD-FAE-like domain-containing protein</fullName>
    </recommendedName>
</protein>
<dbReference type="OrthoDB" id="255603at2"/>
<name>K6YNU0_9ALTE</name>
<evidence type="ECO:0000313" key="3">
    <source>
        <dbReference type="EMBL" id="GAC19827.1"/>
    </source>
</evidence>
<dbReference type="PANTHER" id="PTHR48081">
    <property type="entry name" value="AB HYDROLASE SUPERFAMILY PROTEIN C4A8.06C"/>
    <property type="match status" value="1"/>
</dbReference>
<dbReference type="Pfam" id="PF20434">
    <property type="entry name" value="BD-FAE"/>
    <property type="match status" value="1"/>
</dbReference>
<accession>K6YNU0</accession>
<dbReference type="eggNOG" id="COG1506">
    <property type="taxonomic scope" value="Bacteria"/>
</dbReference>
<dbReference type="PANTHER" id="PTHR48081:SF33">
    <property type="entry name" value="KYNURENINE FORMAMIDASE"/>
    <property type="match status" value="1"/>
</dbReference>
<dbReference type="STRING" id="493475.GARC_2862"/>
<dbReference type="EMBL" id="BAEO01000041">
    <property type="protein sequence ID" value="GAC19827.1"/>
    <property type="molecule type" value="Genomic_DNA"/>
</dbReference>
<keyword evidence="1" id="KW-0378">Hydrolase</keyword>